<gene>
    <name evidence="1" type="ordered locus">SNE_A18820</name>
</gene>
<name>F8L3B7_SIMNZ</name>
<reference evidence="1 2" key="2">
    <citation type="journal article" date="2011" name="Mol. Biol. Evol.">
        <title>Unity in variety--the pan-genome of the Chlamydiae.</title>
        <authorList>
            <person name="Collingro A."/>
            <person name="Tischler P."/>
            <person name="Weinmaier T."/>
            <person name="Penz T."/>
            <person name="Heinz E."/>
            <person name="Brunham R.C."/>
            <person name="Read T.D."/>
            <person name="Bavoil P.M."/>
            <person name="Sachse K."/>
            <person name="Kahane S."/>
            <person name="Friedman M.G."/>
            <person name="Rattei T."/>
            <person name="Myers G.S."/>
            <person name="Horn M."/>
        </authorList>
    </citation>
    <scope>NUCLEOTIDE SEQUENCE [LARGE SCALE GENOMIC DNA]</scope>
    <source>
        <strain evidence="2">ATCC VR-1471 / Z</strain>
    </source>
</reference>
<accession>F8L3B7</accession>
<evidence type="ECO:0000313" key="2">
    <source>
        <dbReference type="Proteomes" id="UP000000496"/>
    </source>
</evidence>
<dbReference type="Proteomes" id="UP000000496">
    <property type="component" value="Chromosome gsn.131"/>
</dbReference>
<dbReference type="AlphaFoldDB" id="F8L3B7"/>
<keyword evidence="2" id="KW-1185">Reference proteome</keyword>
<proteinExistence type="predicted"/>
<dbReference type="EMBL" id="FR872582">
    <property type="protein sequence ID" value="CCB89759.1"/>
    <property type="molecule type" value="Genomic_DNA"/>
</dbReference>
<organism evidence="1 2">
    <name type="scientific">Simkania negevensis (strain ATCC VR-1471 / DSM 27360 / Z)</name>
    <dbReference type="NCBI Taxonomy" id="331113"/>
    <lineage>
        <taxon>Bacteria</taxon>
        <taxon>Pseudomonadati</taxon>
        <taxon>Chlamydiota</taxon>
        <taxon>Chlamydiia</taxon>
        <taxon>Parachlamydiales</taxon>
        <taxon>Simkaniaceae</taxon>
        <taxon>Simkania</taxon>
    </lineage>
</organism>
<sequence>MRGLIKKWLLEKRLKAIGWQKGEMGLAEGGRL</sequence>
<protein>
    <submittedName>
        <fullName evidence="1">Uncharacterized protein</fullName>
    </submittedName>
</protein>
<reference key="1">
    <citation type="journal article" date="2011" name="Mol. Biol. Evol.">
        <title>Unity in variety -- the pan-genome of the Chlamydiae.</title>
        <authorList>
            <person name="Collingro A."/>
            <person name="Tischler P."/>
            <person name="Weinmaier T."/>
            <person name="Penz T."/>
            <person name="Heinz E."/>
            <person name="Brunham R.C."/>
            <person name="Read T.D."/>
            <person name="Bavoil P.M."/>
            <person name="Sachse K."/>
            <person name="Kahane S."/>
            <person name="Friedman M.G."/>
            <person name="Rattei T."/>
            <person name="Myers G.S.A."/>
            <person name="Horn M."/>
        </authorList>
    </citation>
    <scope>NUCLEOTIDE SEQUENCE</scope>
    <source>
        <strain>Z</strain>
    </source>
</reference>
<dbReference type="KEGG" id="sng:SNE_A18820"/>
<evidence type="ECO:0000313" key="1">
    <source>
        <dbReference type="EMBL" id="CCB89759.1"/>
    </source>
</evidence>
<dbReference type="HOGENOM" id="CLU_3391357_0_0_0"/>